<keyword evidence="5" id="KW-1185">Reference proteome</keyword>
<evidence type="ECO:0000313" key="3">
    <source>
        <dbReference type="EMBL" id="MBK4778738.1"/>
    </source>
</evidence>
<dbReference type="GO" id="GO:0003677">
    <property type="term" value="F:DNA binding"/>
    <property type="evidence" value="ECO:0007669"/>
    <property type="project" value="InterPro"/>
</dbReference>
<dbReference type="InterPro" id="IPR010359">
    <property type="entry name" value="IrrE_HExxH"/>
</dbReference>
<dbReference type="Proteomes" id="UP001138780">
    <property type="component" value="Unassembled WGS sequence"/>
</dbReference>
<dbReference type="SUPFAM" id="SSF47413">
    <property type="entry name" value="lambda repressor-like DNA-binding domains"/>
    <property type="match status" value="1"/>
</dbReference>
<dbReference type="Proteomes" id="UP000676511">
    <property type="component" value="Chromosome"/>
</dbReference>
<name>A0A9X0WLW4_9STRE</name>
<dbReference type="InterPro" id="IPR010982">
    <property type="entry name" value="Lambda_DNA-bd_dom_sf"/>
</dbReference>
<dbReference type="AlphaFoldDB" id="A0A9X0WLW4"/>
<dbReference type="Gene3D" id="1.10.260.40">
    <property type="entry name" value="lambda repressor-like DNA-binding domains"/>
    <property type="match status" value="1"/>
</dbReference>
<reference evidence="4 5" key="2">
    <citation type="submission" date="2021-03" db="EMBL/GenBank/DDBJ databases">
        <title>Human Oral Microbial Genomes.</title>
        <authorList>
            <person name="Johnston C.D."/>
            <person name="Chen T."/>
            <person name="Dewhirst F.E."/>
        </authorList>
    </citation>
    <scope>NUCLEOTIDE SEQUENCE [LARGE SCALE GENOMIC DNA]</scope>
    <source>
        <strain evidence="4 5">CCUG 66490</strain>
    </source>
</reference>
<evidence type="ECO:0000256" key="1">
    <source>
        <dbReference type="ARBA" id="ARBA00007227"/>
    </source>
</evidence>
<evidence type="ECO:0000259" key="2">
    <source>
        <dbReference type="PROSITE" id="PS50943"/>
    </source>
</evidence>
<gene>
    <name evidence="3" type="ORF">BTU61_00735</name>
    <name evidence="4" type="ORF">J4854_04885</name>
</gene>
<reference evidence="3" key="1">
    <citation type="submission" date="2016-12" db="EMBL/GenBank/DDBJ databases">
        <title>Draft genome of Streptococcus lactarius CCUG 66490T type strain.</title>
        <authorList>
            <person name="Salva-Serra F."/>
            <person name="Engstrom-Jakobsson H."/>
            <person name="Thorell K."/>
            <person name="Gomila M."/>
            <person name="Gonzales-Siles L."/>
            <person name="Busquets A."/>
            <person name="Jaen-Luchoro D."/>
            <person name="Karlsson R."/>
            <person name="Kristiansson E."/>
            <person name="Moore E."/>
        </authorList>
    </citation>
    <scope>NUCLEOTIDE SEQUENCE</scope>
    <source>
        <strain evidence="3">CCUG 66490</strain>
    </source>
</reference>
<accession>A0A9X0WLW4</accession>
<dbReference type="RefSeq" id="WP_200771910.1">
    <property type="nucleotide sequence ID" value="NZ_CP072329.1"/>
</dbReference>
<proteinExistence type="inferred from homology"/>
<protein>
    <submittedName>
        <fullName evidence="4">XRE family transcriptional regulator</fullName>
    </submittedName>
</protein>
<dbReference type="Pfam" id="PF06114">
    <property type="entry name" value="Peptidase_M78"/>
    <property type="match status" value="1"/>
</dbReference>
<sequence>MSFISTIQNNFYNYLFIELHSYVFNHRESIEIPSRRKGRILSIKLDAFTIKKMLASNLVNGLIESDLKVIAHLAVRVQTKFDMELDNADIQLFVRIRYHLENGLSQLEILQIKSYVHSNEKGPIPYFSTEFVPYIRSKDMDKIAEGILEAYYPDMLVSPMGLPIYDFAEKLGVVIEEGTLSKDGSIFGEMVFKDSLVTFFENDQELKRMVPGGTVLVDPQVKGLRNQGSYNNTIIHECVHWLLHRTHNEFRSLLGSEETKFSSQLNPPAIKEGKWTPYDWMEWQANGIAARILMPQKTTKMMVQKLVRKHSLKFDSADRVKMLKKVIDDLAHFFHVSRWAVKIRLMQLGYTEFEGIYKYMGHHYIKSYTFEANAIQNNQTFTISFQNACHLNFHNDRFREVMDSGRYVYVDSHFCLNSEKYVKKIELGVYQMTDYAYSHMDECCLVFDIHYKGKQSISSMDFNNYILYRGNLPELNIELDFSEHLIEIRSLPEYTGQIFPEIMRIMATLPNHFCGTMRSHRDRKHCSQEKLVEYSGLSISTIARMETQHDNVNKIENIVAVCIALKLYPDFSFDLIEKSNCRFNNQVPHHSAYKMILRNCYHLSLEEVNQLLSSMDVKTI</sequence>
<feature type="domain" description="HTH cro/C1-type" evidence="2">
    <location>
        <begin position="517"/>
        <end position="571"/>
    </location>
</feature>
<comment type="similarity">
    <text evidence="1">Belongs to the short-chain fatty acyl-CoA assimilation regulator (ScfR) family.</text>
</comment>
<evidence type="ECO:0000313" key="4">
    <source>
        <dbReference type="EMBL" id="QUB39783.1"/>
    </source>
</evidence>
<evidence type="ECO:0000313" key="6">
    <source>
        <dbReference type="Proteomes" id="UP001138780"/>
    </source>
</evidence>
<dbReference type="EMBL" id="MRXX01000001">
    <property type="protein sequence ID" value="MBK4778738.1"/>
    <property type="molecule type" value="Genomic_DNA"/>
</dbReference>
<dbReference type="CDD" id="cd00093">
    <property type="entry name" value="HTH_XRE"/>
    <property type="match status" value="1"/>
</dbReference>
<dbReference type="InterPro" id="IPR001387">
    <property type="entry name" value="Cro/C1-type_HTH"/>
</dbReference>
<evidence type="ECO:0000313" key="5">
    <source>
        <dbReference type="Proteomes" id="UP000676511"/>
    </source>
</evidence>
<organism evidence="3 6">
    <name type="scientific">Streptococcus lactarius</name>
    <dbReference type="NCBI Taxonomy" id="684066"/>
    <lineage>
        <taxon>Bacteria</taxon>
        <taxon>Bacillati</taxon>
        <taxon>Bacillota</taxon>
        <taxon>Bacilli</taxon>
        <taxon>Lactobacillales</taxon>
        <taxon>Streptococcaceae</taxon>
        <taxon>Streptococcus</taxon>
    </lineage>
</organism>
<dbReference type="PROSITE" id="PS50943">
    <property type="entry name" value="HTH_CROC1"/>
    <property type="match status" value="1"/>
</dbReference>
<dbReference type="EMBL" id="CP072329">
    <property type="protein sequence ID" value="QUB39783.1"/>
    <property type="molecule type" value="Genomic_DNA"/>
</dbReference>